<gene>
    <name evidence="1" type="ORF">PspYZU05_10</name>
</gene>
<evidence type="ECO:0000313" key="1">
    <source>
        <dbReference type="EMBL" id="ASD51962.1"/>
    </source>
</evidence>
<organism evidence="1 2">
    <name type="scientific">Pseudomonas phage PspYZU05</name>
    <dbReference type="NCBI Taxonomy" id="1983556"/>
    <lineage>
        <taxon>Viruses</taxon>
        <taxon>Duplodnaviria</taxon>
        <taxon>Heunggongvirae</taxon>
        <taxon>Uroviricota</taxon>
        <taxon>Caudoviricetes</taxon>
        <taxon>Pantevenvirales</taxon>
        <taxon>Straboviridae</taxon>
        <taxon>Jiangsuvirus</taxon>
        <taxon>Jiangsuvirus pspyzu05</taxon>
    </lineage>
</organism>
<protein>
    <submittedName>
        <fullName evidence="1">Uncharacterized protein</fullName>
    </submittedName>
</protein>
<evidence type="ECO:0000313" key="2">
    <source>
        <dbReference type="Proteomes" id="UP000247773"/>
    </source>
</evidence>
<keyword evidence="2" id="KW-1185">Reference proteome</keyword>
<accession>A0A2U7NRW7</accession>
<dbReference type="EMBL" id="KY971610">
    <property type="protein sequence ID" value="ASD51962.1"/>
    <property type="molecule type" value="Genomic_DNA"/>
</dbReference>
<sequence>MSEYNERLERVIHERAAIQDELDLINIVLVGYKNKLNSLNREITTIKRYNALSAKIEAGKASQAEIRLHKSDELDLDAASERRENSILSKVLSVASNEPTPLLKELLRNLDDKS</sequence>
<name>A0A2U7NRW7_9CAUD</name>
<dbReference type="Proteomes" id="UP000247773">
    <property type="component" value="Genome"/>
</dbReference>
<reference evidence="1 2" key="1">
    <citation type="submission" date="2017-04" db="EMBL/GenBank/DDBJ databases">
        <title>Isolation of lytic bacteriophages infecting Pseudomonas strains for biocontrol of fish and shrimp spoilage during chilled storage.</title>
        <authorList>
            <person name="Yang Z."/>
            <person name="Tao X."/>
            <person name="Gao L."/>
            <person name="Rao S."/>
        </authorList>
    </citation>
    <scope>NUCLEOTIDE SEQUENCE [LARGE SCALE GENOMIC DNA]</scope>
</reference>
<proteinExistence type="predicted"/>